<keyword evidence="3" id="KW-0238">DNA-binding</keyword>
<dbReference type="Proteomes" id="UP000315677">
    <property type="component" value="Unassembled WGS sequence"/>
</dbReference>
<reference evidence="3 4" key="1">
    <citation type="submission" date="2019-06" db="EMBL/GenBank/DDBJ databases">
        <title>Sequencing the genomes of 1000 actinobacteria strains.</title>
        <authorList>
            <person name="Klenk H.-P."/>
        </authorList>
    </citation>
    <scope>NUCLEOTIDE SEQUENCE [LARGE SCALE GENOMIC DNA]</scope>
    <source>
        <strain evidence="3 4">DSM 45301</strain>
    </source>
</reference>
<dbReference type="Pfam" id="PF07905">
    <property type="entry name" value="PucR"/>
    <property type="match status" value="1"/>
</dbReference>
<sequence>MRPPLLLLRDLLARPDLGLQLLHAGRDPEAALERPVRWVYTTDLLDPARYLGGGELVISGLVWRREEADSERFVAAVADAGAVALAAGAAVFHGIPDDLVAACRRHDLPLLAVPEHVSFAAVTEVVVGALSAARGERLAHTLGRQRRLLSAVAGGLGLDELAADVSATTGAAIRVLSATGRALVPGPAPLPADALDAAVTTFLSADRLPAVVPGTARSVFPVGPASEPRITSWFVTVDGDCTRWDAETGDTVGELVAIAALDRARRSEGLRVARDIAEDAVALVAGGAGDRPETAVRLRQAGLDAAHPLVVAVAGFRDGGSVETARAVLADAAAHVGPPVVGVHDGLAVALLPAGPADTSTDAAPVDVAPVDVAPVDVAPVDVALRTALGRLGPGLGAERLTVGVSRPATADALSGALQEARHARDLAALRPGPVHVVTGAEVTSHVALLAAVPDEVRRAFAVRVLEPVLAYDSRTGAGLRETLEAFLDCSGSWSRAAQRLHLHVNTVRYRIGRVEELTGRDLGEFGDRVDVYLALRSL</sequence>
<dbReference type="Pfam" id="PF13556">
    <property type="entry name" value="HTH_30"/>
    <property type="match status" value="1"/>
</dbReference>
<evidence type="ECO:0000259" key="1">
    <source>
        <dbReference type="Pfam" id="PF07905"/>
    </source>
</evidence>
<accession>A0A543D4N3</accession>
<evidence type="ECO:0000313" key="4">
    <source>
        <dbReference type="Proteomes" id="UP000315677"/>
    </source>
</evidence>
<name>A0A543D4N3_9PSEU</name>
<evidence type="ECO:0000313" key="3">
    <source>
        <dbReference type="EMBL" id="TQM04293.1"/>
    </source>
</evidence>
<proteinExistence type="predicted"/>
<dbReference type="InterPro" id="IPR042070">
    <property type="entry name" value="PucR_C-HTH_sf"/>
</dbReference>
<dbReference type="PANTHER" id="PTHR33744:SF17">
    <property type="entry name" value="CONSERVED PROTEIN"/>
    <property type="match status" value="1"/>
</dbReference>
<evidence type="ECO:0000259" key="2">
    <source>
        <dbReference type="Pfam" id="PF13556"/>
    </source>
</evidence>
<protein>
    <submittedName>
        <fullName evidence="3">DNA-binding PucR family transcriptional regulator</fullName>
    </submittedName>
</protein>
<feature type="domain" description="Purine catabolism PurC-like" evidence="1">
    <location>
        <begin position="10"/>
        <end position="129"/>
    </location>
</feature>
<comment type="caution">
    <text evidence="3">The sequence shown here is derived from an EMBL/GenBank/DDBJ whole genome shotgun (WGS) entry which is preliminary data.</text>
</comment>
<dbReference type="InterPro" id="IPR012914">
    <property type="entry name" value="PucR_dom"/>
</dbReference>
<dbReference type="AlphaFoldDB" id="A0A543D4N3"/>
<dbReference type="InterPro" id="IPR025736">
    <property type="entry name" value="PucR_C-HTH_dom"/>
</dbReference>
<dbReference type="OrthoDB" id="3170447at2"/>
<dbReference type="Gene3D" id="1.10.10.2840">
    <property type="entry name" value="PucR C-terminal helix-turn-helix domain"/>
    <property type="match status" value="1"/>
</dbReference>
<keyword evidence="4" id="KW-1185">Reference proteome</keyword>
<feature type="domain" description="PucR C-terminal helix-turn-helix" evidence="2">
    <location>
        <begin position="480"/>
        <end position="537"/>
    </location>
</feature>
<dbReference type="RefSeq" id="WP_142061563.1">
    <property type="nucleotide sequence ID" value="NZ_VFPA01000005.1"/>
</dbReference>
<dbReference type="GO" id="GO:0003677">
    <property type="term" value="F:DNA binding"/>
    <property type="evidence" value="ECO:0007669"/>
    <property type="project" value="UniProtKB-KW"/>
</dbReference>
<dbReference type="EMBL" id="VFPA01000005">
    <property type="protein sequence ID" value="TQM04293.1"/>
    <property type="molecule type" value="Genomic_DNA"/>
</dbReference>
<organism evidence="3 4">
    <name type="scientific">Pseudonocardia kunmingensis</name>
    <dbReference type="NCBI Taxonomy" id="630975"/>
    <lineage>
        <taxon>Bacteria</taxon>
        <taxon>Bacillati</taxon>
        <taxon>Actinomycetota</taxon>
        <taxon>Actinomycetes</taxon>
        <taxon>Pseudonocardiales</taxon>
        <taxon>Pseudonocardiaceae</taxon>
        <taxon>Pseudonocardia</taxon>
    </lineage>
</organism>
<gene>
    <name evidence="3" type="ORF">FB558_7326</name>
</gene>
<dbReference type="InterPro" id="IPR051448">
    <property type="entry name" value="CdaR-like_regulators"/>
</dbReference>
<dbReference type="PANTHER" id="PTHR33744">
    <property type="entry name" value="CARBOHYDRATE DIACID REGULATOR"/>
    <property type="match status" value="1"/>
</dbReference>